<keyword evidence="2" id="KW-0479">Metal-binding</keyword>
<evidence type="ECO:0000256" key="2">
    <source>
        <dbReference type="ARBA" id="ARBA00022723"/>
    </source>
</evidence>
<feature type="compositionally biased region" description="Polar residues" evidence="6">
    <location>
        <begin position="15"/>
        <end position="38"/>
    </location>
</feature>
<evidence type="ECO:0000313" key="7">
    <source>
        <dbReference type="Proteomes" id="UP000050795"/>
    </source>
</evidence>
<dbReference type="GO" id="GO:0008270">
    <property type="term" value="F:zinc ion binding"/>
    <property type="evidence" value="ECO:0007669"/>
    <property type="project" value="UniProtKB-KW"/>
</dbReference>
<comment type="subcellular location">
    <subcellularLocation>
        <location evidence="1">Nucleus</location>
    </subcellularLocation>
</comment>
<organism evidence="7 8">
    <name type="scientific">Trichobilharzia regenti</name>
    <name type="common">Nasal bird schistosome</name>
    <dbReference type="NCBI Taxonomy" id="157069"/>
    <lineage>
        <taxon>Eukaryota</taxon>
        <taxon>Metazoa</taxon>
        <taxon>Spiralia</taxon>
        <taxon>Lophotrochozoa</taxon>
        <taxon>Platyhelminthes</taxon>
        <taxon>Trematoda</taxon>
        <taxon>Digenea</taxon>
        <taxon>Strigeidida</taxon>
        <taxon>Schistosomatoidea</taxon>
        <taxon>Schistosomatidae</taxon>
        <taxon>Trichobilharzia</taxon>
    </lineage>
</organism>
<dbReference type="GO" id="GO:0005634">
    <property type="term" value="C:nucleus"/>
    <property type="evidence" value="ECO:0007669"/>
    <property type="project" value="UniProtKB-SubCell"/>
</dbReference>
<name>A0AA85KMV2_TRIRE</name>
<keyword evidence="3" id="KW-0863">Zinc-finger</keyword>
<dbReference type="InterPro" id="IPR039050">
    <property type="entry name" value="GATAD1"/>
</dbReference>
<dbReference type="PANTHER" id="PTHR13340">
    <property type="entry name" value="GATA ZINC FINGER DOMAIN-CONTAINING"/>
    <property type="match status" value="1"/>
</dbReference>
<reference evidence="7" key="1">
    <citation type="submission" date="2022-06" db="EMBL/GenBank/DDBJ databases">
        <authorList>
            <person name="Berger JAMES D."/>
            <person name="Berger JAMES D."/>
        </authorList>
    </citation>
    <scope>NUCLEOTIDE SEQUENCE [LARGE SCALE GENOMIC DNA]</scope>
</reference>
<accession>A0AA85KMV2</accession>
<dbReference type="AlphaFoldDB" id="A0AA85KMV2"/>
<evidence type="ECO:0000256" key="4">
    <source>
        <dbReference type="ARBA" id="ARBA00022833"/>
    </source>
</evidence>
<evidence type="ECO:0000313" key="8">
    <source>
        <dbReference type="WBParaSite" id="TREG1_99660.1"/>
    </source>
</evidence>
<keyword evidence="5" id="KW-0539">Nucleus</keyword>
<feature type="region of interest" description="Disordered" evidence="6">
    <location>
        <begin position="1"/>
        <end position="91"/>
    </location>
</feature>
<feature type="compositionally biased region" description="Basic residues" evidence="6">
    <location>
        <begin position="79"/>
        <end position="91"/>
    </location>
</feature>
<evidence type="ECO:0000256" key="6">
    <source>
        <dbReference type="SAM" id="MobiDB-lite"/>
    </source>
</evidence>
<evidence type="ECO:0000256" key="5">
    <source>
        <dbReference type="ARBA" id="ARBA00023242"/>
    </source>
</evidence>
<keyword evidence="4" id="KW-0862">Zinc</keyword>
<dbReference type="GO" id="GO:0006325">
    <property type="term" value="P:chromatin organization"/>
    <property type="evidence" value="ECO:0007669"/>
    <property type="project" value="TreeGrafter"/>
</dbReference>
<dbReference type="WBParaSite" id="TREG1_99660.1">
    <property type="protein sequence ID" value="TREG1_99660.1"/>
    <property type="gene ID" value="TREG1_99660"/>
</dbReference>
<sequence>MNNSGDIKSTPGFESESQNLSETPNSDGTSQIPAPTTIRTRRHKSNDEVILSPTFPKPKSTTELRKSLRSRVFSNRSSQSRKRALTGSRSRRHVLKKDARKLAISPALITLKNCVFHENVWYRVGDIVSLLDMDGEVYYAQIRGLATDFVGDNCCFLTWLIPVSGCRDEEFRPSDYIIEIRILEYSLICDDKSNAYTLGWKCQLYNPCVSMLLV</sequence>
<protein>
    <recommendedName>
        <fullName evidence="9">BAH domain-containing protein</fullName>
    </recommendedName>
</protein>
<evidence type="ECO:0008006" key="9">
    <source>
        <dbReference type="Google" id="ProtNLM"/>
    </source>
</evidence>
<proteinExistence type="predicted"/>
<evidence type="ECO:0000256" key="1">
    <source>
        <dbReference type="ARBA" id="ARBA00004123"/>
    </source>
</evidence>
<keyword evidence="7" id="KW-1185">Reference proteome</keyword>
<reference evidence="8" key="2">
    <citation type="submission" date="2023-11" db="UniProtKB">
        <authorList>
            <consortium name="WormBaseParasite"/>
        </authorList>
    </citation>
    <scope>IDENTIFICATION</scope>
</reference>
<evidence type="ECO:0000256" key="3">
    <source>
        <dbReference type="ARBA" id="ARBA00022771"/>
    </source>
</evidence>
<dbReference type="PANTHER" id="PTHR13340:SF2">
    <property type="entry name" value="GATA ZINC FINGER DOMAIN-CONTAINING PROTEIN 1"/>
    <property type="match status" value="1"/>
</dbReference>
<dbReference type="Proteomes" id="UP000050795">
    <property type="component" value="Unassembled WGS sequence"/>
</dbReference>